<evidence type="ECO:0000313" key="2">
    <source>
        <dbReference type="Proteomes" id="UP000827976"/>
    </source>
</evidence>
<protein>
    <submittedName>
        <fullName evidence="1">F-box domain-containing protein</fullName>
    </submittedName>
</protein>
<evidence type="ECO:0000313" key="1">
    <source>
        <dbReference type="EMBL" id="KAH7682084.1"/>
    </source>
</evidence>
<gene>
    <name evidence="1" type="ORF">IHE45_05G100200</name>
</gene>
<accession>A0ACB7W356</accession>
<sequence length="400" mass="46734">MFSSDVMLEIISWLPIRSVLRFKSVCKLWHSIISDPYFISTHTCRRLDQQHAVTEIIFSVEGSSFYCSLNNGVDDAQAAHLLPHPSFFNTLEQTVSITHTSYEMDEISEASSLDDISYEMNEISEASYLDGLQLYPLLIPSDKNMMFYIYNLITMDFKQIPMPKPELDFLESYPIRMVLVPYNCIIMLEHACIENNRSECLVRSYSFQIGEWENCGKSYVHEGWFPYGGGVFWNGYVHWTSSIKANNKLVIKSFNIKNYEWREIQLPKRYEGMRLDPLYLGESRDHLHLIVAKGSYLVFDILELAKDFSKWSFLYHVNFEEASIRPVIYYPSESWSLNIFRGTRKEDDKLFFYNESKIVLYNLMDKTMREVVPNVEGFSTYLQPYAGVATYRPTLAFPSN</sequence>
<proteinExistence type="predicted"/>
<dbReference type="Proteomes" id="UP000827976">
    <property type="component" value="Chromosome 5"/>
</dbReference>
<comment type="caution">
    <text evidence="1">The sequence shown here is derived from an EMBL/GenBank/DDBJ whole genome shotgun (WGS) entry which is preliminary data.</text>
</comment>
<name>A0ACB7W356_DIOAL</name>
<reference evidence="2" key="1">
    <citation type="journal article" date="2022" name="Nat. Commun.">
        <title>Chromosome evolution and the genetic basis of agronomically important traits in greater yam.</title>
        <authorList>
            <person name="Bredeson J.V."/>
            <person name="Lyons J.B."/>
            <person name="Oniyinde I.O."/>
            <person name="Okereke N.R."/>
            <person name="Kolade O."/>
            <person name="Nnabue I."/>
            <person name="Nwadili C.O."/>
            <person name="Hribova E."/>
            <person name="Parker M."/>
            <person name="Nwogha J."/>
            <person name="Shu S."/>
            <person name="Carlson J."/>
            <person name="Kariba R."/>
            <person name="Muthemba S."/>
            <person name="Knop K."/>
            <person name="Barton G.J."/>
            <person name="Sherwood A.V."/>
            <person name="Lopez-Montes A."/>
            <person name="Asiedu R."/>
            <person name="Jamnadass R."/>
            <person name="Muchugi A."/>
            <person name="Goodstein D."/>
            <person name="Egesi C.N."/>
            <person name="Featherston J."/>
            <person name="Asfaw A."/>
            <person name="Simpson G.G."/>
            <person name="Dolezel J."/>
            <person name="Hendre P.S."/>
            <person name="Van Deynze A."/>
            <person name="Kumar P.L."/>
            <person name="Obidiegwu J.E."/>
            <person name="Bhattacharjee R."/>
            <person name="Rokhsar D.S."/>
        </authorList>
    </citation>
    <scope>NUCLEOTIDE SEQUENCE [LARGE SCALE GENOMIC DNA]</scope>
    <source>
        <strain evidence="2">cv. TDa95/00328</strain>
    </source>
</reference>
<keyword evidence="2" id="KW-1185">Reference proteome</keyword>
<dbReference type="EMBL" id="CM037015">
    <property type="protein sequence ID" value="KAH7682084.1"/>
    <property type="molecule type" value="Genomic_DNA"/>
</dbReference>
<organism evidence="1 2">
    <name type="scientific">Dioscorea alata</name>
    <name type="common">Purple yam</name>
    <dbReference type="NCBI Taxonomy" id="55571"/>
    <lineage>
        <taxon>Eukaryota</taxon>
        <taxon>Viridiplantae</taxon>
        <taxon>Streptophyta</taxon>
        <taxon>Embryophyta</taxon>
        <taxon>Tracheophyta</taxon>
        <taxon>Spermatophyta</taxon>
        <taxon>Magnoliopsida</taxon>
        <taxon>Liliopsida</taxon>
        <taxon>Dioscoreales</taxon>
        <taxon>Dioscoreaceae</taxon>
        <taxon>Dioscorea</taxon>
    </lineage>
</organism>